<dbReference type="OrthoDB" id="540907at2"/>
<reference evidence="3" key="1">
    <citation type="journal article" date="2014" name="Sci. Data">
        <title>Genomes of diverse isolates of the marine cyanobacterium Prochlorococcus.</title>
        <authorList>
            <person name="Biller S."/>
            <person name="Berube P."/>
            <person name="Thompson J."/>
            <person name="Kelly L."/>
            <person name="Roggensack S."/>
            <person name="Awad L."/>
            <person name="Roache-Johnson K."/>
            <person name="Ding H."/>
            <person name="Giovannoni S.J."/>
            <person name="Moore L.R."/>
            <person name="Chisholm S.W."/>
        </authorList>
    </citation>
    <scope>NUCLEOTIDE SEQUENCE [LARGE SCALE GENOMIC DNA]</scope>
</reference>
<name>A0A0A1ZJS3_PROMR</name>
<protein>
    <submittedName>
        <fullName evidence="2">Uncharacterized protein</fullName>
    </submittedName>
</protein>
<dbReference type="AlphaFoldDB" id="A0A0A1ZJS3"/>
<dbReference type="Proteomes" id="UP000030491">
    <property type="component" value="Unassembled WGS sequence"/>
</dbReference>
<gene>
    <name evidence="2" type="ORF">EU93_1716</name>
</gene>
<evidence type="ECO:0000256" key="1">
    <source>
        <dbReference type="SAM" id="MobiDB-lite"/>
    </source>
</evidence>
<dbReference type="RefSeq" id="WP_032514506.1">
    <property type="nucleotide sequence ID" value="NZ_JNAJ01000018.1"/>
</dbReference>
<dbReference type="EMBL" id="JNAJ01000018">
    <property type="protein sequence ID" value="KGF89857.1"/>
    <property type="molecule type" value="Genomic_DNA"/>
</dbReference>
<evidence type="ECO:0000313" key="3">
    <source>
        <dbReference type="Proteomes" id="UP000030491"/>
    </source>
</evidence>
<comment type="caution">
    <text evidence="2">The sequence shown here is derived from an EMBL/GenBank/DDBJ whole genome shotgun (WGS) entry which is preliminary data.</text>
</comment>
<proteinExistence type="predicted"/>
<evidence type="ECO:0000313" key="2">
    <source>
        <dbReference type="EMBL" id="KGF89857.1"/>
    </source>
</evidence>
<organism evidence="2 3">
    <name type="scientific">Prochlorococcus marinus str. MIT 9116</name>
    <dbReference type="NCBI Taxonomy" id="167544"/>
    <lineage>
        <taxon>Bacteria</taxon>
        <taxon>Bacillati</taxon>
        <taxon>Cyanobacteriota</taxon>
        <taxon>Cyanophyceae</taxon>
        <taxon>Synechococcales</taxon>
        <taxon>Prochlorococcaceae</taxon>
        <taxon>Prochlorococcus</taxon>
    </lineage>
</organism>
<feature type="region of interest" description="Disordered" evidence="1">
    <location>
        <begin position="1"/>
        <end position="25"/>
    </location>
</feature>
<accession>A0A0A1ZJS3</accession>
<sequence length="59" mass="6664">MTPFRPTSYDRPGEQISTTPSGLKVTSAKRLMVDSLVRMIQKAENHSVEDKLDEESNKN</sequence>